<accession>A0A9Q4Q565</accession>
<dbReference type="Gene3D" id="3.60.15.10">
    <property type="entry name" value="Ribonuclease Z/Hydroxyacylglutathione hydrolase-like"/>
    <property type="match status" value="1"/>
</dbReference>
<dbReference type="Pfam" id="PF00932">
    <property type="entry name" value="LTD"/>
    <property type="match status" value="1"/>
</dbReference>
<dbReference type="PROSITE" id="PS51841">
    <property type="entry name" value="LTD"/>
    <property type="match status" value="1"/>
</dbReference>
<keyword evidence="4" id="KW-1185">Reference proteome</keyword>
<feature type="domain" description="LTD" evidence="2">
    <location>
        <begin position="357"/>
        <end position="479"/>
    </location>
</feature>
<organism evidence="3 4">
    <name type="scientific">Natrinema salsiterrestre</name>
    <dbReference type="NCBI Taxonomy" id="2950540"/>
    <lineage>
        <taxon>Archaea</taxon>
        <taxon>Methanobacteriati</taxon>
        <taxon>Methanobacteriota</taxon>
        <taxon>Stenosarchaea group</taxon>
        <taxon>Halobacteria</taxon>
        <taxon>Halobacteriales</taxon>
        <taxon>Natrialbaceae</taxon>
        <taxon>Natrinema</taxon>
    </lineage>
</organism>
<dbReference type="Pfam" id="PF00753">
    <property type="entry name" value="Lactamase_B"/>
    <property type="match status" value="1"/>
</dbReference>
<feature type="compositionally biased region" description="Polar residues" evidence="1">
    <location>
        <begin position="358"/>
        <end position="369"/>
    </location>
</feature>
<reference evidence="3" key="1">
    <citation type="submission" date="2022-06" db="EMBL/GenBank/DDBJ databases">
        <title>Natrinema sp. a new haloarchaeum isolate from saline soil.</title>
        <authorList>
            <person name="Strakova D."/>
            <person name="Galisteo C."/>
            <person name="Sanchez-Porro C."/>
            <person name="Ventosa A."/>
        </authorList>
    </citation>
    <scope>NUCLEOTIDE SEQUENCE</scope>
    <source>
        <strain evidence="3">S1CR25-10</strain>
    </source>
</reference>
<dbReference type="Gene3D" id="2.60.40.1260">
    <property type="entry name" value="Lamin Tail domain"/>
    <property type="match status" value="1"/>
</dbReference>
<dbReference type="PANTHER" id="PTHR30619">
    <property type="entry name" value="DNA INTERNALIZATION/COMPETENCE PROTEIN COMEC/REC2"/>
    <property type="match status" value="1"/>
</dbReference>
<protein>
    <submittedName>
        <fullName evidence="3">Lamin tail domain-containing protein</fullName>
    </submittedName>
</protein>
<feature type="compositionally biased region" description="Polar residues" evidence="1">
    <location>
        <begin position="26"/>
        <end position="38"/>
    </location>
</feature>
<sequence>MRSQILSVLAVVVLVTLAGCGGAITDETTTSNGTNEPTPESPGDTPDEPTASSNGTLSVNFINVGQGSSTLIVGPTNETMLIDTGDWSDDGEDVLAYLDEHDIDRIDYLVTTHADADHIGGHDAVIDYLETEGDGVGAVYDPGVTSTSQTYQGYLDAIEEHDVTLYETRAGDQIPFEDVETQVLAPPEGYLANGDRNENSIVLHLGFGQSTFLLPGDGETASEQYLVDEYEAGLNATVLSAGHHGSQSSSGDEFLDVTDPRIAVISSGYDSQYGHPHEEVLERFSQRSIRTYWTATHGNIQLTSNGSAITVATQQDAPTAPLELRDGDPVEPGSDTGLQKRLVVPIDGSAASPIMTDGGTNESPEPTDQEGTISIATIHEEASGDERDNLNDEYIVFENTGDQPLDLTGWSVADAADHTYTFPSGFTLDPGTQVTLHTGSGTDSSSDLYWGSGSPIWNNAGDTVIVRNDSGTTVLQEDY</sequence>
<dbReference type="InterPro" id="IPR052159">
    <property type="entry name" value="Competence_DNA_uptake"/>
</dbReference>
<dbReference type="CDD" id="cd07731">
    <property type="entry name" value="ComA-like_MBL-fold"/>
    <property type="match status" value="1"/>
</dbReference>
<evidence type="ECO:0000259" key="2">
    <source>
        <dbReference type="PROSITE" id="PS51841"/>
    </source>
</evidence>
<evidence type="ECO:0000313" key="3">
    <source>
        <dbReference type="EMBL" id="MDF9748262.1"/>
    </source>
</evidence>
<dbReference type="InterPro" id="IPR035681">
    <property type="entry name" value="ComA-like_MBL"/>
</dbReference>
<comment type="caution">
    <text evidence="3">The sequence shown here is derived from an EMBL/GenBank/DDBJ whole genome shotgun (WGS) entry which is preliminary data.</text>
</comment>
<evidence type="ECO:0000256" key="1">
    <source>
        <dbReference type="SAM" id="MobiDB-lite"/>
    </source>
</evidence>
<dbReference type="PANTHER" id="PTHR30619:SF1">
    <property type="entry name" value="RECOMBINATION PROTEIN 2"/>
    <property type="match status" value="1"/>
</dbReference>
<dbReference type="InterPro" id="IPR036866">
    <property type="entry name" value="RibonucZ/Hydroxyglut_hydro"/>
</dbReference>
<proteinExistence type="predicted"/>
<dbReference type="SUPFAM" id="SSF56281">
    <property type="entry name" value="Metallo-hydrolase/oxidoreductase"/>
    <property type="match status" value="1"/>
</dbReference>
<gene>
    <name evidence="3" type="ORF">NDI89_22115</name>
</gene>
<name>A0A9Q4Q565_9EURY</name>
<dbReference type="SUPFAM" id="SSF74853">
    <property type="entry name" value="Lamin A/C globular tail domain"/>
    <property type="match status" value="1"/>
</dbReference>
<dbReference type="AlphaFoldDB" id="A0A9Q4Q565"/>
<evidence type="ECO:0000313" key="4">
    <source>
        <dbReference type="Proteomes" id="UP001154061"/>
    </source>
</evidence>
<feature type="region of interest" description="Disordered" evidence="1">
    <location>
        <begin position="350"/>
        <end position="369"/>
    </location>
</feature>
<dbReference type="InterPro" id="IPR001322">
    <property type="entry name" value="Lamin_tail_dom"/>
</dbReference>
<dbReference type="Proteomes" id="UP001154061">
    <property type="component" value="Unassembled WGS sequence"/>
</dbReference>
<dbReference type="SMART" id="SM00849">
    <property type="entry name" value="Lactamase_B"/>
    <property type="match status" value="1"/>
</dbReference>
<dbReference type="InterPro" id="IPR036415">
    <property type="entry name" value="Lamin_tail_dom_sf"/>
</dbReference>
<dbReference type="PROSITE" id="PS51257">
    <property type="entry name" value="PROKAR_LIPOPROTEIN"/>
    <property type="match status" value="1"/>
</dbReference>
<feature type="region of interest" description="Disordered" evidence="1">
    <location>
        <begin position="24"/>
        <end position="55"/>
    </location>
</feature>
<dbReference type="InterPro" id="IPR001279">
    <property type="entry name" value="Metallo-B-lactamas"/>
</dbReference>
<dbReference type="EMBL" id="JAMQOT010000013">
    <property type="protein sequence ID" value="MDF9748262.1"/>
    <property type="molecule type" value="Genomic_DNA"/>
</dbReference>
<dbReference type="RefSeq" id="WP_277524826.1">
    <property type="nucleotide sequence ID" value="NZ_JAMQOT010000013.1"/>
</dbReference>